<dbReference type="Proteomes" id="UP000277671">
    <property type="component" value="Unassembled WGS sequence"/>
</dbReference>
<keyword evidence="1" id="KW-1133">Transmembrane helix</keyword>
<comment type="caution">
    <text evidence="2">The sequence shown here is derived from an EMBL/GenBank/DDBJ whole genome shotgun (WGS) entry which is preliminary data.</text>
</comment>
<evidence type="ECO:0000256" key="1">
    <source>
        <dbReference type="SAM" id="Phobius"/>
    </source>
</evidence>
<keyword evidence="1" id="KW-0472">Membrane</keyword>
<evidence type="ECO:0000313" key="3">
    <source>
        <dbReference type="Proteomes" id="UP000277671"/>
    </source>
</evidence>
<evidence type="ECO:0000313" key="2">
    <source>
        <dbReference type="EMBL" id="RKR87656.1"/>
    </source>
</evidence>
<protein>
    <recommendedName>
        <fullName evidence="4">DUF3887 domain-containing protein</fullName>
    </recommendedName>
</protein>
<gene>
    <name evidence="2" type="ORF">BDK92_1948</name>
</gene>
<reference evidence="2 3" key="1">
    <citation type="submission" date="2018-10" db="EMBL/GenBank/DDBJ databases">
        <title>Sequencing the genomes of 1000 actinobacteria strains.</title>
        <authorList>
            <person name="Klenk H.-P."/>
        </authorList>
    </citation>
    <scope>NUCLEOTIDE SEQUENCE [LARGE SCALE GENOMIC DNA]</scope>
    <source>
        <strain evidence="2 3">DSM 45175</strain>
    </source>
</reference>
<keyword evidence="1" id="KW-0812">Transmembrane</keyword>
<name>A0A495JF79_9ACTN</name>
<dbReference type="OrthoDB" id="3372650at2"/>
<keyword evidence="3" id="KW-1185">Reference proteome</keyword>
<proteinExistence type="predicted"/>
<organism evidence="2 3">
    <name type="scientific">Micromonospora pisi</name>
    <dbReference type="NCBI Taxonomy" id="589240"/>
    <lineage>
        <taxon>Bacteria</taxon>
        <taxon>Bacillati</taxon>
        <taxon>Actinomycetota</taxon>
        <taxon>Actinomycetes</taxon>
        <taxon>Micromonosporales</taxon>
        <taxon>Micromonosporaceae</taxon>
        <taxon>Micromonospora</taxon>
    </lineage>
</organism>
<sequence>MSAPPPGPGVTPPFAAPPTEGRTMRLWLGLGVAALAVVLCCGGGAVAVVGLGVAGGQAVNEQARAVTGDYFDALRKQEFDKAYEVLCDAAQRRESPREFEARVSDQPQIRSYEIGAVAGTTDLAVPVDVVYDTGGSDNLRVLLAQDRRTGQLEVCGIN</sequence>
<dbReference type="EMBL" id="RBKT01000001">
    <property type="protein sequence ID" value="RKR87656.1"/>
    <property type="molecule type" value="Genomic_DNA"/>
</dbReference>
<feature type="transmembrane region" description="Helical" evidence="1">
    <location>
        <begin position="26"/>
        <end position="54"/>
    </location>
</feature>
<evidence type="ECO:0008006" key="4">
    <source>
        <dbReference type="Google" id="ProtNLM"/>
    </source>
</evidence>
<accession>A0A495JF79</accession>
<dbReference type="AlphaFoldDB" id="A0A495JF79"/>